<gene>
    <name evidence="1" type="ORF">QQS35_18400</name>
</gene>
<dbReference type="RefSeq" id="WP_285933686.1">
    <property type="nucleotide sequence ID" value="NZ_JASTZU010000058.1"/>
</dbReference>
<keyword evidence="2" id="KW-1185">Reference proteome</keyword>
<proteinExistence type="predicted"/>
<evidence type="ECO:0008006" key="3">
    <source>
        <dbReference type="Google" id="ProtNLM"/>
    </source>
</evidence>
<accession>A0ABT7L963</accession>
<name>A0ABT7L963_9BACI</name>
<sequence length="54" mass="6490">MKQFEYKVENIQIQLKNDIDFNTLMTERLNLFGEEGWELSGVNGTVFYFKREIL</sequence>
<protein>
    <recommendedName>
        <fullName evidence="3">DUF4177 domain-containing protein</fullName>
    </recommendedName>
</protein>
<reference evidence="1 2" key="1">
    <citation type="submission" date="2023-06" db="EMBL/GenBank/DDBJ databases">
        <title>Aquibacillus rhizosphaerae LR5S19.</title>
        <authorList>
            <person name="Sun J.-Q."/>
        </authorList>
    </citation>
    <scope>NUCLEOTIDE SEQUENCE [LARGE SCALE GENOMIC DNA]</scope>
    <source>
        <strain evidence="1 2">LR5S19</strain>
    </source>
</reference>
<organism evidence="1 2">
    <name type="scientific">Aquibacillus rhizosphaerae</name>
    <dbReference type="NCBI Taxonomy" id="3051431"/>
    <lineage>
        <taxon>Bacteria</taxon>
        <taxon>Bacillati</taxon>
        <taxon>Bacillota</taxon>
        <taxon>Bacilli</taxon>
        <taxon>Bacillales</taxon>
        <taxon>Bacillaceae</taxon>
        <taxon>Aquibacillus</taxon>
    </lineage>
</organism>
<dbReference type="Proteomes" id="UP001235343">
    <property type="component" value="Unassembled WGS sequence"/>
</dbReference>
<dbReference type="EMBL" id="JASTZU010000058">
    <property type="protein sequence ID" value="MDL4842412.1"/>
    <property type="molecule type" value="Genomic_DNA"/>
</dbReference>
<comment type="caution">
    <text evidence="1">The sequence shown here is derived from an EMBL/GenBank/DDBJ whole genome shotgun (WGS) entry which is preliminary data.</text>
</comment>
<evidence type="ECO:0000313" key="2">
    <source>
        <dbReference type="Proteomes" id="UP001235343"/>
    </source>
</evidence>
<evidence type="ECO:0000313" key="1">
    <source>
        <dbReference type="EMBL" id="MDL4842412.1"/>
    </source>
</evidence>